<feature type="compositionally biased region" description="Polar residues" evidence="1">
    <location>
        <begin position="73"/>
        <end position="83"/>
    </location>
</feature>
<dbReference type="EMBL" id="JAPEVG010000064">
    <property type="protein sequence ID" value="KAJ8488365.1"/>
    <property type="molecule type" value="Genomic_DNA"/>
</dbReference>
<feature type="compositionally biased region" description="Polar residues" evidence="1">
    <location>
        <begin position="100"/>
        <end position="116"/>
    </location>
</feature>
<feature type="region of interest" description="Disordered" evidence="1">
    <location>
        <begin position="183"/>
        <end position="226"/>
    </location>
</feature>
<keyword evidence="3" id="KW-1185">Reference proteome</keyword>
<reference evidence="2" key="1">
    <citation type="submission" date="2022-11" db="EMBL/GenBank/DDBJ databases">
        <title>Genome Sequence of Cubamyces cubensis.</title>
        <authorList>
            <person name="Buettner E."/>
        </authorList>
    </citation>
    <scope>NUCLEOTIDE SEQUENCE</scope>
    <source>
        <strain evidence="2">MPL-01</strain>
    </source>
</reference>
<sequence>MQLNRSIKSEVDYTRERNSTPKGKRAILPRRKTISSLPEYRPSPLSNEVLQQSPDRHRNFTPTQRTARDSVTIGGSSTRTRSYPESEYGDVLHRDKENVRQSPQSTPALESGTNQQEIAPTLDIPLHDLRQYVSAYRRLLPTEVMKEHKSPDSPLMTQRLSTRPLEDEIHEELLENRKRKWNFANEDGEDKPSPKRICLASNDETPAEGPSQGAFTPRPSYNPPSNLRRFRIPQWGSTKEVKTAADVLRVHSLAVKRVMPRKGTEGWLEYEQSSADVLTTQQDICWRFEAMEIDDIPDASSEENKIEAGDRDESKTMVAPGIGGRLIDLPEVPENLSNDAAPVASPNETCAGERTNSSVPPANAKDYQDSVGVSFDKRNDLDRPFYFGIPWEESLLLGPADRSADLLLTPPPTPWFESALFRID</sequence>
<evidence type="ECO:0000313" key="3">
    <source>
        <dbReference type="Proteomes" id="UP001215151"/>
    </source>
</evidence>
<organism evidence="2 3">
    <name type="scientific">Trametes cubensis</name>
    <dbReference type="NCBI Taxonomy" id="1111947"/>
    <lineage>
        <taxon>Eukaryota</taxon>
        <taxon>Fungi</taxon>
        <taxon>Dikarya</taxon>
        <taxon>Basidiomycota</taxon>
        <taxon>Agaricomycotina</taxon>
        <taxon>Agaricomycetes</taxon>
        <taxon>Polyporales</taxon>
        <taxon>Polyporaceae</taxon>
        <taxon>Trametes</taxon>
    </lineage>
</organism>
<dbReference type="Proteomes" id="UP001215151">
    <property type="component" value="Unassembled WGS sequence"/>
</dbReference>
<protein>
    <submittedName>
        <fullName evidence="2">Uncharacterized protein</fullName>
    </submittedName>
</protein>
<proteinExistence type="predicted"/>
<feature type="compositionally biased region" description="Basic residues" evidence="1">
    <location>
        <begin position="22"/>
        <end position="33"/>
    </location>
</feature>
<comment type="caution">
    <text evidence="2">The sequence shown here is derived from an EMBL/GenBank/DDBJ whole genome shotgun (WGS) entry which is preliminary data.</text>
</comment>
<feature type="compositionally biased region" description="Basic and acidic residues" evidence="1">
    <location>
        <begin position="90"/>
        <end position="99"/>
    </location>
</feature>
<evidence type="ECO:0000313" key="2">
    <source>
        <dbReference type="EMBL" id="KAJ8488365.1"/>
    </source>
</evidence>
<dbReference type="AlphaFoldDB" id="A0AAD7XDS3"/>
<accession>A0AAD7XDS3</accession>
<name>A0AAD7XDS3_9APHY</name>
<gene>
    <name evidence="2" type="ORF">ONZ51_g3627</name>
</gene>
<evidence type="ECO:0000256" key="1">
    <source>
        <dbReference type="SAM" id="MobiDB-lite"/>
    </source>
</evidence>
<feature type="compositionally biased region" description="Polar residues" evidence="1">
    <location>
        <begin position="44"/>
        <end position="53"/>
    </location>
</feature>
<feature type="region of interest" description="Disordered" evidence="1">
    <location>
        <begin position="344"/>
        <end position="365"/>
    </location>
</feature>
<feature type="region of interest" description="Disordered" evidence="1">
    <location>
        <begin position="1"/>
        <end position="116"/>
    </location>
</feature>
<feature type="compositionally biased region" description="Basic and acidic residues" evidence="1">
    <location>
        <begin position="7"/>
        <end position="19"/>
    </location>
</feature>